<name>A0A062U7H2_9PROT</name>
<evidence type="ECO:0000256" key="2">
    <source>
        <dbReference type="ARBA" id="ARBA00022729"/>
    </source>
</evidence>
<dbReference type="InterPro" id="IPR012338">
    <property type="entry name" value="Beta-lactam/transpept-like"/>
</dbReference>
<dbReference type="AlphaFoldDB" id="A0A062U7H2"/>
<dbReference type="InterPro" id="IPR018044">
    <property type="entry name" value="Peptidase_S11"/>
</dbReference>
<keyword evidence="4" id="KW-0133">Cell shape</keyword>
<dbReference type="PRINTS" id="PR00725">
    <property type="entry name" value="DADACBPTASE1"/>
</dbReference>
<dbReference type="eggNOG" id="COG1686">
    <property type="taxonomic scope" value="Bacteria"/>
</dbReference>
<keyword evidence="13" id="KW-1185">Reference proteome</keyword>
<comment type="similarity">
    <text evidence="1 9">Belongs to the peptidase S11 family.</text>
</comment>
<reference evidence="12 13" key="1">
    <citation type="journal article" date="2014" name="Antonie Van Leeuwenhoek">
        <title>Hyphomonas beringensis sp. nov. and Hyphomonas chukchiensis sp. nov., isolated from surface seawater of the Bering Sea and Chukchi Sea.</title>
        <authorList>
            <person name="Li C."/>
            <person name="Lai Q."/>
            <person name="Li G."/>
            <person name="Dong C."/>
            <person name="Wang J."/>
            <person name="Liao Y."/>
            <person name="Shao Z."/>
        </authorList>
    </citation>
    <scope>NUCLEOTIDE SEQUENCE [LARGE SCALE GENOMIC DNA]</scope>
    <source>
        <strain evidence="12 13">25B14_1</strain>
    </source>
</reference>
<feature type="signal peptide" evidence="10">
    <location>
        <begin position="1"/>
        <end position="25"/>
    </location>
</feature>
<evidence type="ECO:0000313" key="13">
    <source>
        <dbReference type="Proteomes" id="UP000027037"/>
    </source>
</evidence>
<evidence type="ECO:0000256" key="9">
    <source>
        <dbReference type="RuleBase" id="RU004016"/>
    </source>
</evidence>
<dbReference type="STRING" id="1280946.HY29_16430"/>
<evidence type="ECO:0000256" key="7">
    <source>
        <dbReference type="PIRSR" id="PIRSR618044-1"/>
    </source>
</evidence>
<proteinExistence type="inferred from homology"/>
<dbReference type="Gene3D" id="3.40.710.10">
    <property type="entry name" value="DD-peptidase/beta-lactamase superfamily"/>
    <property type="match status" value="1"/>
</dbReference>
<sequence>MRRAFSPVLKAMALTVMLFMSGLVAQTAAAEKYASIVIDADTHEVLHARNADEPRYPASLTKVMTLYMLFDALKAGDVTLDEPLTVSRHAASRPPSNLKLRTGSTITVRDAIGALVNKSANDVAAVVGERLGGTESRFAQLMTVKAESLGMQNTRFMNASGLPDTRQLTTARDLAILAEAMLENHADYYHYFSQRSFNWNGRDYKNHNDLLGKVDGVDGIKTGYTRASGFNLMASAKRDNRRVIAIMLGGNTSKSRNAHVEDLVEAAFETLNDPANQNDLVFAKVALPIHPNGAAEPMLNGKPLRVIIAEGGSDDEAPAETLVTAQTSAADKAPAQEEATIVARAEPEIVEQTKMETTIDVAEQPKTQVMSVSEYEARQMGLAQ</sequence>
<gene>
    <name evidence="12" type="ORF">HY29_16430</name>
</gene>
<protein>
    <recommendedName>
        <fullName evidence="11">Peptidase S11 D-alanyl-D-alanine carboxypeptidase A N-terminal domain-containing protein</fullName>
    </recommendedName>
</protein>
<keyword evidence="2 10" id="KW-0732">Signal</keyword>
<evidence type="ECO:0000259" key="11">
    <source>
        <dbReference type="Pfam" id="PF00768"/>
    </source>
</evidence>
<dbReference type="GO" id="GO:0006508">
    <property type="term" value="P:proteolysis"/>
    <property type="evidence" value="ECO:0007669"/>
    <property type="project" value="InterPro"/>
</dbReference>
<evidence type="ECO:0000256" key="4">
    <source>
        <dbReference type="ARBA" id="ARBA00022960"/>
    </source>
</evidence>
<dbReference type="Pfam" id="PF00768">
    <property type="entry name" value="Peptidase_S11"/>
    <property type="match status" value="1"/>
</dbReference>
<evidence type="ECO:0000256" key="8">
    <source>
        <dbReference type="PIRSR" id="PIRSR618044-2"/>
    </source>
</evidence>
<evidence type="ECO:0000256" key="5">
    <source>
        <dbReference type="ARBA" id="ARBA00022984"/>
    </source>
</evidence>
<keyword evidence="6" id="KW-0961">Cell wall biogenesis/degradation</keyword>
<feature type="active site" evidence="7">
    <location>
        <position position="119"/>
    </location>
</feature>
<dbReference type="GO" id="GO:0009252">
    <property type="term" value="P:peptidoglycan biosynthetic process"/>
    <property type="evidence" value="ECO:0007669"/>
    <property type="project" value="UniProtKB-KW"/>
</dbReference>
<keyword evidence="3" id="KW-0378">Hydrolase</keyword>
<feature type="active site" description="Acyl-ester intermediate" evidence="7">
    <location>
        <position position="59"/>
    </location>
</feature>
<evidence type="ECO:0000256" key="3">
    <source>
        <dbReference type="ARBA" id="ARBA00022801"/>
    </source>
</evidence>
<dbReference type="Proteomes" id="UP000027037">
    <property type="component" value="Unassembled WGS sequence"/>
</dbReference>
<dbReference type="GO" id="GO:0008360">
    <property type="term" value="P:regulation of cell shape"/>
    <property type="evidence" value="ECO:0007669"/>
    <property type="project" value="UniProtKB-KW"/>
</dbReference>
<comment type="caution">
    <text evidence="12">The sequence shown here is derived from an EMBL/GenBank/DDBJ whole genome shotgun (WGS) entry which is preliminary data.</text>
</comment>
<dbReference type="EMBL" id="AWFF01000048">
    <property type="protein sequence ID" value="KCZ53658.1"/>
    <property type="molecule type" value="Genomic_DNA"/>
</dbReference>
<evidence type="ECO:0000256" key="10">
    <source>
        <dbReference type="SAM" id="SignalP"/>
    </source>
</evidence>
<feature type="chain" id="PRO_5001614244" description="Peptidase S11 D-alanyl-D-alanine carboxypeptidase A N-terminal domain-containing protein" evidence="10">
    <location>
        <begin position="26"/>
        <end position="384"/>
    </location>
</feature>
<dbReference type="PATRIC" id="fig|1280946.3.peg.2446"/>
<dbReference type="SUPFAM" id="SSF56601">
    <property type="entry name" value="beta-lactamase/transpeptidase-like"/>
    <property type="match status" value="1"/>
</dbReference>
<feature type="binding site" evidence="8">
    <location>
        <position position="221"/>
    </location>
    <ligand>
        <name>substrate</name>
    </ligand>
</feature>
<dbReference type="PANTHER" id="PTHR21581:SF6">
    <property type="entry name" value="TRAFFICKING PROTEIN PARTICLE COMPLEX SUBUNIT 12"/>
    <property type="match status" value="1"/>
</dbReference>
<dbReference type="InterPro" id="IPR001967">
    <property type="entry name" value="Peptidase_S11_N"/>
</dbReference>
<evidence type="ECO:0000256" key="6">
    <source>
        <dbReference type="ARBA" id="ARBA00023316"/>
    </source>
</evidence>
<keyword evidence="5" id="KW-0573">Peptidoglycan synthesis</keyword>
<organism evidence="12 13">
    <name type="scientific">Hyphomonas beringensis</name>
    <dbReference type="NCBI Taxonomy" id="1280946"/>
    <lineage>
        <taxon>Bacteria</taxon>
        <taxon>Pseudomonadati</taxon>
        <taxon>Pseudomonadota</taxon>
        <taxon>Alphaproteobacteria</taxon>
        <taxon>Hyphomonadales</taxon>
        <taxon>Hyphomonadaceae</taxon>
        <taxon>Hyphomonas</taxon>
    </lineage>
</organism>
<evidence type="ECO:0000313" key="12">
    <source>
        <dbReference type="EMBL" id="KCZ53658.1"/>
    </source>
</evidence>
<dbReference type="OrthoDB" id="9795979at2"/>
<feature type="domain" description="Peptidase S11 D-alanyl-D-alanine carboxypeptidase A N-terminal" evidence="11">
    <location>
        <begin position="31"/>
        <end position="251"/>
    </location>
</feature>
<dbReference type="GO" id="GO:0009002">
    <property type="term" value="F:serine-type D-Ala-D-Ala carboxypeptidase activity"/>
    <property type="evidence" value="ECO:0007669"/>
    <property type="project" value="InterPro"/>
</dbReference>
<evidence type="ECO:0000256" key="1">
    <source>
        <dbReference type="ARBA" id="ARBA00007164"/>
    </source>
</evidence>
<dbReference type="GO" id="GO:0071555">
    <property type="term" value="P:cell wall organization"/>
    <property type="evidence" value="ECO:0007669"/>
    <property type="project" value="UniProtKB-KW"/>
</dbReference>
<dbReference type="PANTHER" id="PTHR21581">
    <property type="entry name" value="D-ALANYL-D-ALANINE CARBOXYPEPTIDASE"/>
    <property type="match status" value="1"/>
</dbReference>
<feature type="active site" description="Proton acceptor" evidence="7">
    <location>
        <position position="62"/>
    </location>
</feature>
<accession>A0A062U7H2</accession>